<dbReference type="GO" id="GO:0035673">
    <property type="term" value="F:oligopeptide transmembrane transporter activity"/>
    <property type="evidence" value="ECO:0007669"/>
    <property type="project" value="InterPro"/>
</dbReference>
<dbReference type="OrthoDB" id="565292at2759"/>
<comment type="similarity">
    <text evidence="10">Belongs to the RuBisCO small chain family.</text>
</comment>
<dbReference type="GO" id="GO:0019253">
    <property type="term" value="P:reductive pentose-phosphate cycle"/>
    <property type="evidence" value="ECO:0007669"/>
    <property type="project" value="UniProtKB-KW"/>
</dbReference>
<dbReference type="PRINTS" id="PR00152">
    <property type="entry name" value="RUBISCOSMALL"/>
</dbReference>
<evidence type="ECO:0000256" key="8">
    <source>
        <dbReference type="ARBA" id="ARBA00023136"/>
    </source>
</evidence>
<evidence type="ECO:0000256" key="4">
    <source>
        <dbReference type="ARBA" id="ARBA00022531"/>
    </source>
</evidence>
<evidence type="ECO:0000313" key="14">
    <source>
        <dbReference type="EMBL" id="GBF99887.1"/>
    </source>
</evidence>
<keyword evidence="6 12" id="KW-0812">Transmembrane</keyword>
<feature type="non-terminal residue" evidence="14">
    <location>
        <position position="282"/>
    </location>
</feature>
<keyword evidence="3" id="KW-0813">Transport</keyword>
<organism evidence="14 15">
    <name type="scientific">Raphidocelis subcapitata</name>
    <dbReference type="NCBI Taxonomy" id="307507"/>
    <lineage>
        <taxon>Eukaryota</taxon>
        <taxon>Viridiplantae</taxon>
        <taxon>Chlorophyta</taxon>
        <taxon>core chlorophytes</taxon>
        <taxon>Chlorophyceae</taxon>
        <taxon>CS clade</taxon>
        <taxon>Sphaeropleales</taxon>
        <taxon>Selenastraceae</taxon>
        <taxon>Raphidocelis</taxon>
    </lineage>
</organism>
<protein>
    <recommendedName>
        <fullName evidence="10">Ribulose bisphosphate carboxylase small subunit</fullName>
        <shortName evidence="10">RuBisCO small subunit</shortName>
    </recommendedName>
</protein>
<evidence type="ECO:0000313" key="15">
    <source>
        <dbReference type="Proteomes" id="UP000247498"/>
    </source>
</evidence>
<evidence type="ECO:0000259" key="13">
    <source>
        <dbReference type="Pfam" id="PF00101"/>
    </source>
</evidence>
<accession>A0A2V0PQU3</accession>
<dbReference type="PANTHER" id="PTHR31645:SF0">
    <property type="entry name" value="OLIGOPEPTIDE TRANSPORTER YGL114W-RELATED"/>
    <property type="match status" value="1"/>
</dbReference>
<dbReference type="GO" id="GO:0016020">
    <property type="term" value="C:membrane"/>
    <property type="evidence" value="ECO:0007669"/>
    <property type="project" value="UniProtKB-SubCell"/>
</dbReference>
<dbReference type="InterPro" id="IPR036385">
    <property type="entry name" value="RuBisCO_ssu_sf"/>
</dbReference>
<dbReference type="InterPro" id="IPR024681">
    <property type="entry name" value="RuBisCO_ssu"/>
</dbReference>
<evidence type="ECO:0000256" key="3">
    <source>
        <dbReference type="ARBA" id="ARBA00022448"/>
    </source>
</evidence>
<dbReference type="InterPro" id="IPR045035">
    <property type="entry name" value="YSL-like"/>
</dbReference>
<dbReference type="Proteomes" id="UP000247498">
    <property type="component" value="Unassembled WGS sequence"/>
</dbReference>
<gene>
    <name evidence="14" type="ORF">Rsub_12683</name>
</gene>
<dbReference type="SUPFAM" id="SSF55239">
    <property type="entry name" value="RuBisCO, small subunit"/>
    <property type="match status" value="1"/>
</dbReference>
<keyword evidence="4 10" id="KW-0602">Photosynthesis</keyword>
<feature type="transmembrane region" description="Helical" evidence="12">
    <location>
        <begin position="68"/>
        <end position="88"/>
    </location>
</feature>
<dbReference type="Pfam" id="PF03169">
    <property type="entry name" value="OPT"/>
    <property type="match status" value="1"/>
</dbReference>
<dbReference type="InterPro" id="IPR004813">
    <property type="entry name" value="OPT"/>
</dbReference>
<evidence type="ECO:0000256" key="1">
    <source>
        <dbReference type="ARBA" id="ARBA00004141"/>
    </source>
</evidence>
<sequence length="282" mass="29721">MAPGSPSSRLRRHRADAVGEARDAGDYDGERGGAAALDDAAKCTPQHDGVSPGTRAALDALPPLHRQFTLRGALLGAGCSLLFCAIALRLSLGSAGIVPSINAPAGLLSFLVLKAFSSGGHSMGLRRGLFAPLTVQETTVVQTYVTSACNVVFTGGFSTWLTAMSYQASLNTGGAARGEPGYDPATVIDPAPGRVIPFVLLTSFLGIFAIVALRKLIIIDWQTASVARAAAKAPVAKANKFMVWQPVNNKFFETFSYLPPLTDDQISRQVDYIVNNGWTPCL</sequence>
<keyword evidence="10" id="KW-0934">Plastid</keyword>
<evidence type="ECO:0000256" key="2">
    <source>
        <dbReference type="ARBA" id="ARBA00010276"/>
    </source>
</evidence>
<comment type="similarity">
    <text evidence="2">Belongs to the YSL (TC 2.A.67.2) family.</text>
</comment>
<feature type="compositionally biased region" description="Basic and acidic residues" evidence="11">
    <location>
        <begin position="15"/>
        <end position="31"/>
    </location>
</feature>
<evidence type="ECO:0000256" key="12">
    <source>
        <dbReference type="SAM" id="Phobius"/>
    </source>
</evidence>
<evidence type="ECO:0000256" key="7">
    <source>
        <dbReference type="ARBA" id="ARBA00022989"/>
    </source>
</evidence>
<keyword evidence="8 12" id="KW-0472">Membrane</keyword>
<dbReference type="Gene3D" id="3.30.190.10">
    <property type="entry name" value="Ribulose bisphosphate carboxylase, small subunit"/>
    <property type="match status" value="1"/>
</dbReference>
<keyword evidence="7 12" id="KW-1133">Transmembrane helix</keyword>
<reference evidence="14 15" key="1">
    <citation type="journal article" date="2018" name="Sci. Rep.">
        <title>Raphidocelis subcapitata (=Pseudokirchneriella subcapitata) provides an insight into genome evolution and environmental adaptations in the Sphaeropleales.</title>
        <authorList>
            <person name="Suzuki S."/>
            <person name="Yamaguchi H."/>
            <person name="Nakajima N."/>
            <person name="Kawachi M."/>
        </authorList>
    </citation>
    <scope>NUCLEOTIDE SEQUENCE [LARGE SCALE GENOMIC DNA]</scope>
    <source>
        <strain evidence="14 15">NIES-35</strain>
    </source>
</reference>
<name>A0A2V0PQU3_9CHLO</name>
<dbReference type="EMBL" id="BDRX01000178">
    <property type="protein sequence ID" value="GBF99887.1"/>
    <property type="molecule type" value="Genomic_DNA"/>
</dbReference>
<dbReference type="InParanoid" id="A0A2V0PQU3"/>
<keyword evidence="15" id="KW-1185">Reference proteome</keyword>
<keyword evidence="9 10" id="KW-0120">Carbon dioxide fixation</keyword>
<dbReference type="InterPro" id="IPR000894">
    <property type="entry name" value="RuBisCO_ssu_dom"/>
</dbReference>
<evidence type="ECO:0000256" key="10">
    <source>
        <dbReference type="RuleBase" id="RU003627"/>
    </source>
</evidence>
<feature type="transmembrane region" description="Helical" evidence="12">
    <location>
        <begin position="195"/>
        <end position="213"/>
    </location>
</feature>
<evidence type="ECO:0000256" key="11">
    <source>
        <dbReference type="SAM" id="MobiDB-lite"/>
    </source>
</evidence>
<feature type="transmembrane region" description="Helical" evidence="12">
    <location>
        <begin position="95"/>
        <end position="116"/>
    </location>
</feature>
<keyword evidence="5" id="KW-0113">Calvin cycle</keyword>
<dbReference type="Pfam" id="PF00101">
    <property type="entry name" value="RuBisCO_small"/>
    <property type="match status" value="1"/>
</dbReference>
<comment type="subunit">
    <text evidence="10">Heterohexadecamer of 8 large and 8 small subunits.</text>
</comment>
<dbReference type="AlphaFoldDB" id="A0A2V0PQU3"/>
<comment type="caution">
    <text evidence="14">The sequence shown here is derived from an EMBL/GenBank/DDBJ whole genome shotgun (WGS) entry which is preliminary data.</text>
</comment>
<dbReference type="PANTHER" id="PTHR31645">
    <property type="entry name" value="OLIGOPEPTIDE TRANSPORTER YGL114W-RELATED"/>
    <property type="match status" value="1"/>
</dbReference>
<evidence type="ECO:0000256" key="6">
    <source>
        <dbReference type="ARBA" id="ARBA00022692"/>
    </source>
</evidence>
<keyword evidence="10" id="KW-0601">Photorespiration</keyword>
<evidence type="ECO:0000256" key="9">
    <source>
        <dbReference type="ARBA" id="ARBA00023300"/>
    </source>
</evidence>
<comment type="function">
    <text evidence="10">RuBisCO catalyzes two reactions: the carboxylation of D-ribulose 1,5-bisphosphate, the primary event in carbon dioxide fixation, as well as the oxidative fragmentation of the pentose substrate. Both reactions occur simultaneously and in competition at the same active site. Although the small subunit is not catalytic it is essential for maximal activity.</text>
</comment>
<feature type="domain" description="Ribulose bisphosphate carboxylase small subunit" evidence="13">
    <location>
        <begin position="252"/>
        <end position="282"/>
    </location>
</feature>
<comment type="subcellular location">
    <subcellularLocation>
        <location evidence="1">Membrane</location>
        <topology evidence="1">Multi-pass membrane protein</topology>
    </subcellularLocation>
</comment>
<feature type="region of interest" description="Disordered" evidence="11">
    <location>
        <begin position="1"/>
        <end position="32"/>
    </location>
</feature>
<proteinExistence type="inferred from homology"/>
<dbReference type="GO" id="GO:0009853">
    <property type="term" value="P:photorespiration"/>
    <property type="evidence" value="ECO:0007669"/>
    <property type="project" value="UniProtKB-UniRule"/>
</dbReference>
<evidence type="ECO:0000256" key="5">
    <source>
        <dbReference type="ARBA" id="ARBA00022567"/>
    </source>
</evidence>